<evidence type="ECO:0000259" key="4">
    <source>
        <dbReference type="PROSITE" id="PS50110"/>
    </source>
</evidence>
<accession>A0ABV7CJZ4</accession>
<dbReference type="InterPro" id="IPR016032">
    <property type="entry name" value="Sig_transdc_resp-reg_C-effctor"/>
</dbReference>
<evidence type="ECO:0000256" key="3">
    <source>
        <dbReference type="PROSITE-ProRule" id="PRU01091"/>
    </source>
</evidence>
<dbReference type="CDD" id="cd00383">
    <property type="entry name" value="trans_reg_C"/>
    <property type="match status" value="1"/>
</dbReference>
<name>A0ABV7CJZ4_9GAMM</name>
<dbReference type="PANTHER" id="PTHR48111:SF47">
    <property type="entry name" value="TRANSCRIPTIONAL REGULATORY PROTEIN RSTA"/>
    <property type="match status" value="1"/>
</dbReference>
<evidence type="ECO:0000256" key="1">
    <source>
        <dbReference type="ARBA" id="ARBA00023125"/>
    </source>
</evidence>
<dbReference type="InterPro" id="IPR001867">
    <property type="entry name" value="OmpR/PhoB-type_DNA-bd"/>
</dbReference>
<dbReference type="RefSeq" id="WP_377123908.1">
    <property type="nucleotide sequence ID" value="NZ_JBHRSD010000017.1"/>
</dbReference>
<feature type="domain" description="OmpR/PhoB-type" evidence="5">
    <location>
        <begin position="126"/>
        <end position="225"/>
    </location>
</feature>
<comment type="caution">
    <text evidence="6">The sequence shown here is derived from an EMBL/GenBank/DDBJ whole genome shotgun (WGS) entry which is preliminary data.</text>
</comment>
<dbReference type="Gene3D" id="6.10.250.690">
    <property type="match status" value="1"/>
</dbReference>
<dbReference type="Pfam" id="PF00072">
    <property type="entry name" value="Response_reg"/>
    <property type="match status" value="1"/>
</dbReference>
<dbReference type="Gene3D" id="1.10.10.10">
    <property type="entry name" value="Winged helix-like DNA-binding domain superfamily/Winged helix DNA-binding domain"/>
    <property type="match status" value="1"/>
</dbReference>
<dbReference type="SUPFAM" id="SSF46894">
    <property type="entry name" value="C-terminal effector domain of the bipartite response regulators"/>
    <property type="match status" value="1"/>
</dbReference>
<dbReference type="InterPro" id="IPR011006">
    <property type="entry name" value="CheY-like_superfamily"/>
</dbReference>
<evidence type="ECO:0000256" key="2">
    <source>
        <dbReference type="PROSITE-ProRule" id="PRU00169"/>
    </source>
</evidence>
<organism evidence="6 7">
    <name type="scientific">Pseudoalteromonas fenneropenaei</name>
    <dbReference type="NCBI Taxonomy" id="1737459"/>
    <lineage>
        <taxon>Bacteria</taxon>
        <taxon>Pseudomonadati</taxon>
        <taxon>Pseudomonadota</taxon>
        <taxon>Gammaproteobacteria</taxon>
        <taxon>Alteromonadales</taxon>
        <taxon>Pseudoalteromonadaceae</taxon>
        <taxon>Pseudoalteromonas</taxon>
    </lineage>
</organism>
<dbReference type="InterPro" id="IPR036388">
    <property type="entry name" value="WH-like_DNA-bd_sf"/>
</dbReference>
<dbReference type="EMBL" id="JBHRSD010000017">
    <property type="protein sequence ID" value="MFC3032929.1"/>
    <property type="molecule type" value="Genomic_DNA"/>
</dbReference>
<feature type="modified residue" description="4-aspartylphosphate" evidence="2">
    <location>
        <position position="52"/>
    </location>
</feature>
<dbReference type="Gene3D" id="3.40.50.2300">
    <property type="match status" value="1"/>
</dbReference>
<keyword evidence="7" id="KW-1185">Reference proteome</keyword>
<reference evidence="7" key="1">
    <citation type="journal article" date="2019" name="Int. J. Syst. Evol. Microbiol.">
        <title>The Global Catalogue of Microorganisms (GCM) 10K type strain sequencing project: providing services to taxonomists for standard genome sequencing and annotation.</title>
        <authorList>
            <consortium name="The Broad Institute Genomics Platform"/>
            <consortium name="The Broad Institute Genome Sequencing Center for Infectious Disease"/>
            <person name="Wu L."/>
            <person name="Ma J."/>
        </authorList>
    </citation>
    <scope>NUCLEOTIDE SEQUENCE [LARGE SCALE GENOMIC DNA]</scope>
    <source>
        <strain evidence="7">KCTC 42730</strain>
    </source>
</reference>
<keyword evidence="2" id="KW-0597">Phosphoprotein</keyword>
<dbReference type="Proteomes" id="UP001595453">
    <property type="component" value="Unassembled WGS sequence"/>
</dbReference>
<dbReference type="SMART" id="SM00862">
    <property type="entry name" value="Trans_reg_C"/>
    <property type="match status" value="1"/>
</dbReference>
<gene>
    <name evidence="6" type="ORF">ACFOEE_10390</name>
</gene>
<sequence length="228" mass="25761">MAKLILVEDDERLAALTAAFLRQNGHQVDVLHDGESAIPAIIRKQPNLVILDVMLPNWDGYTVCRQVRNSYAGPILFLTAKDSDFDQVKGFELGGDDYVIKPAEPYVLLARVNALLRRANSRILQQETVKIGSLAIEPAARQVSLMGERVELTTQEYDLLWFLASQAGQIHSRDEIYQQVLGRQYDGLDRSVDIRICKLRKKLGDNLDNPERLVTVWGKGYMCALHAW</sequence>
<dbReference type="Pfam" id="PF00486">
    <property type="entry name" value="Trans_reg_C"/>
    <property type="match status" value="1"/>
</dbReference>
<feature type="DNA-binding region" description="OmpR/PhoB-type" evidence="3">
    <location>
        <begin position="126"/>
        <end position="225"/>
    </location>
</feature>
<protein>
    <submittedName>
        <fullName evidence="6">Winged helix-turn-helix domain-containing protein</fullName>
    </submittedName>
</protein>
<evidence type="ECO:0000313" key="6">
    <source>
        <dbReference type="EMBL" id="MFC3032929.1"/>
    </source>
</evidence>
<evidence type="ECO:0000313" key="7">
    <source>
        <dbReference type="Proteomes" id="UP001595453"/>
    </source>
</evidence>
<dbReference type="PROSITE" id="PS50110">
    <property type="entry name" value="RESPONSE_REGULATORY"/>
    <property type="match status" value="1"/>
</dbReference>
<feature type="domain" description="Response regulatory" evidence="4">
    <location>
        <begin position="3"/>
        <end position="116"/>
    </location>
</feature>
<dbReference type="SMART" id="SM00448">
    <property type="entry name" value="REC"/>
    <property type="match status" value="1"/>
</dbReference>
<dbReference type="InterPro" id="IPR001789">
    <property type="entry name" value="Sig_transdc_resp-reg_receiver"/>
</dbReference>
<dbReference type="SUPFAM" id="SSF52172">
    <property type="entry name" value="CheY-like"/>
    <property type="match status" value="1"/>
</dbReference>
<dbReference type="InterPro" id="IPR039420">
    <property type="entry name" value="WalR-like"/>
</dbReference>
<keyword evidence="1 3" id="KW-0238">DNA-binding</keyword>
<dbReference type="PANTHER" id="PTHR48111">
    <property type="entry name" value="REGULATOR OF RPOS"/>
    <property type="match status" value="1"/>
</dbReference>
<proteinExistence type="predicted"/>
<evidence type="ECO:0000259" key="5">
    <source>
        <dbReference type="PROSITE" id="PS51755"/>
    </source>
</evidence>
<dbReference type="PROSITE" id="PS51755">
    <property type="entry name" value="OMPR_PHOB"/>
    <property type="match status" value="1"/>
</dbReference>